<sequence>TCDNRINPDVNHKDFFVGDGYKRNNIKPNMKSSQSLTCMKTTEQNTCVHLYNTVTQK</sequence>
<protein>
    <submittedName>
        <fullName evidence="1">Uncharacterized protein</fullName>
    </submittedName>
</protein>
<gene>
    <name evidence="1" type="primary">ORF169084</name>
</gene>
<feature type="non-terminal residue" evidence="1">
    <location>
        <position position="1"/>
    </location>
</feature>
<accession>A0A0B7B880</accession>
<reference evidence="1" key="1">
    <citation type="submission" date="2014-12" db="EMBL/GenBank/DDBJ databases">
        <title>Insight into the proteome of Arion vulgaris.</title>
        <authorList>
            <person name="Aradska J."/>
            <person name="Bulat T."/>
            <person name="Smidak R."/>
            <person name="Sarate P."/>
            <person name="Gangsoo J."/>
            <person name="Sialana F."/>
            <person name="Bilban M."/>
            <person name="Lubec G."/>
        </authorList>
    </citation>
    <scope>NUCLEOTIDE SEQUENCE</scope>
    <source>
        <tissue evidence="1">Skin</tissue>
    </source>
</reference>
<name>A0A0B7B880_9EUPU</name>
<evidence type="ECO:0000313" key="1">
    <source>
        <dbReference type="EMBL" id="CEK89117.1"/>
    </source>
</evidence>
<organism evidence="1">
    <name type="scientific">Arion vulgaris</name>
    <dbReference type="NCBI Taxonomy" id="1028688"/>
    <lineage>
        <taxon>Eukaryota</taxon>
        <taxon>Metazoa</taxon>
        <taxon>Spiralia</taxon>
        <taxon>Lophotrochozoa</taxon>
        <taxon>Mollusca</taxon>
        <taxon>Gastropoda</taxon>
        <taxon>Heterobranchia</taxon>
        <taxon>Euthyneura</taxon>
        <taxon>Panpulmonata</taxon>
        <taxon>Eupulmonata</taxon>
        <taxon>Stylommatophora</taxon>
        <taxon>Helicina</taxon>
        <taxon>Arionoidea</taxon>
        <taxon>Arionidae</taxon>
        <taxon>Arion</taxon>
    </lineage>
</organism>
<dbReference type="EMBL" id="HACG01042252">
    <property type="protein sequence ID" value="CEK89117.1"/>
    <property type="molecule type" value="Transcribed_RNA"/>
</dbReference>
<proteinExistence type="predicted"/>
<dbReference type="AlphaFoldDB" id="A0A0B7B880"/>